<dbReference type="InterPro" id="IPR017850">
    <property type="entry name" value="Alkaline_phosphatase_core_sf"/>
</dbReference>
<comment type="caution">
    <text evidence="4">The sequence shown here is derived from an EMBL/GenBank/DDBJ whole genome shotgun (WGS) entry which is preliminary data.</text>
</comment>
<keyword evidence="5" id="KW-1185">Reference proteome</keyword>
<keyword evidence="4" id="KW-0808">Transferase</keyword>
<dbReference type="GO" id="GO:0008484">
    <property type="term" value="F:sulfuric ester hydrolase activity"/>
    <property type="evidence" value="ECO:0007669"/>
    <property type="project" value="TreeGrafter"/>
</dbReference>
<feature type="domain" description="Sulfatase N-terminal" evidence="3">
    <location>
        <begin position="13"/>
        <end position="344"/>
    </location>
</feature>
<dbReference type="GO" id="GO:0016740">
    <property type="term" value="F:transferase activity"/>
    <property type="evidence" value="ECO:0007669"/>
    <property type="project" value="UniProtKB-KW"/>
</dbReference>
<keyword evidence="2 4" id="KW-0378">Hydrolase</keyword>
<evidence type="ECO:0000256" key="2">
    <source>
        <dbReference type="ARBA" id="ARBA00022801"/>
    </source>
</evidence>
<evidence type="ECO:0000259" key="3">
    <source>
        <dbReference type="Pfam" id="PF00884"/>
    </source>
</evidence>
<dbReference type="RefSeq" id="WP_152216803.1">
    <property type="nucleotide sequence ID" value="NZ_JBAQYD010000225.1"/>
</dbReference>
<gene>
    <name evidence="4" type="ORF">F2P47_13020</name>
</gene>
<dbReference type="SUPFAM" id="SSF53649">
    <property type="entry name" value="Alkaline phosphatase-like"/>
    <property type="match status" value="1"/>
</dbReference>
<evidence type="ECO:0000313" key="4">
    <source>
        <dbReference type="EMBL" id="KAB7739347.1"/>
    </source>
</evidence>
<organism evidence="4 5">
    <name type="scientific">Parvibaculum sedimenti</name>
    <dbReference type="NCBI Taxonomy" id="2608632"/>
    <lineage>
        <taxon>Bacteria</taxon>
        <taxon>Pseudomonadati</taxon>
        <taxon>Pseudomonadota</taxon>
        <taxon>Alphaproteobacteria</taxon>
        <taxon>Hyphomicrobiales</taxon>
        <taxon>Parvibaculaceae</taxon>
        <taxon>Parvibaculum</taxon>
    </lineage>
</organism>
<keyword evidence="1" id="KW-0479">Metal-binding</keyword>
<dbReference type="Pfam" id="PF00884">
    <property type="entry name" value="Sulfatase"/>
    <property type="match status" value="1"/>
</dbReference>
<proteinExistence type="predicted"/>
<name>A0A6N6VGF6_9HYPH</name>
<evidence type="ECO:0000313" key="5">
    <source>
        <dbReference type="Proteomes" id="UP000468901"/>
    </source>
</evidence>
<reference evidence="4 5" key="1">
    <citation type="submission" date="2019-09" db="EMBL/GenBank/DDBJ databases">
        <title>Parvibaculum sedimenti sp. nov., isolated from sediment.</title>
        <authorList>
            <person name="Wang Y."/>
        </authorList>
    </citation>
    <scope>NUCLEOTIDE SEQUENCE [LARGE SCALE GENOMIC DNA]</scope>
    <source>
        <strain evidence="4 5">HXT-9</strain>
    </source>
</reference>
<dbReference type="Gene3D" id="3.40.720.10">
    <property type="entry name" value="Alkaline Phosphatase, subunit A"/>
    <property type="match status" value="2"/>
</dbReference>
<protein>
    <submittedName>
        <fullName evidence="4">Sulfatase-like hydrolase/transferase</fullName>
    </submittedName>
</protein>
<dbReference type="CDD" id="cd16148">
    <property type="entry name" value="sulfatase_like"/>
    <property type="match status" value="1"/>
</dbReference>
<dbReference type="Proteomes" id="UP000468901">
    <property type="component" value="Unassembled WGS sequence"/>
</dbReference>
<sequence>MSLAAGMASGGPKNAIVILLDSLNRHMLGAYGGTEFATPNVDRFAARATRFTKHYTGSLPCMPARHDILCGALDFLWKPWGSIELWEDAITYELRKAGVVTQLISDHPHLFETGGENFHVDFTAWDYQRGHEGDPWKTRPDPSWTGAPSLFRPPMPYDNSRGYFRGEADFPGPRTMAAAARWLDENAGCHKRFMLFVDEFDPHEPFDTPEPYASMYDADWDGPNIIWPPYMQGAIAKGVLSEAQARQLRASYGGKLTMIDHWFGKILDTMDRHGLWDDTVFILCTDHGHYLGEKDIWGKPGVPVYNPLGHIPLLIAHPGVAPGTCDALTTSVDLFATLADLFGVKVRQKTHGQSLLPLLRGETAEIRDWLLTGVWGREVHLVDKRYKYARAPREANAPLTMLSNRWSTMPTHFLNREQELPLPDDRAFLAKMPGSQVPVIRQDWQQGDMLPFWAAAKFTGNHLYDLDEDPGEERNLAGAAAERDMAERLRAILEELEVPDSQFLRLGLT</sequence>
<dbReference type="AlphaFoldDB" id="A0A6N6VGF6"/>
<dbReference type="GO" id="GO:0046872">
    <property type="term" value="F:metal ion binding"/>
    <property type="evidence" value="ECO:0007669"/>
    <property type="project" value="UniProtKB-KW"/>
</dbReference>
<dbReference type="PANTHER" id="PTHR45953">
    <property type="entry name" value="IDURONATE 2-SULFATASE"/>
    <property type="match status" value="1"/>
</dbReference>
<dbReference type="EMBL" id="WESC01000011">
    <property type="protein sequence ID" value="KAB7739347.1"/>
    <property type="molecule type" value="Genomic_DNA"/>
</dbReference>
<accession>A0A6N6VGF6</accession>
<dbReference type="PANTHER" id="PTHR45953:SF1">
    <property type="entry name" value="IDURONATE 2-SULFATASE"/>
    <property type="match status" value="1"/>
</dbReference>
<dbReference type="GO" id="GO:0005737">
    <property type="term" value="C:cytoplasm"/>
    <property type="evidence" value="ECO:0007669"/>
    <property type="project" value="TreeGrafter"/>
</dbReference>
<dbReference type="InterPro" id="IPR000917">
    <property type="entry name" value="Sulfatase_N"/>
</dbReference>
<evidence type="ECO:0000256" key="1">
    <source>
        <dbReference type="ARBA" id="ARBA00022723"/>
    </source>
</evidence>